<evidence type="ECO:0000256" key="2">
    <source>
        <dbReference type="ARBA" id="ARBA00022692"/>
    </source>
</evidence>
<dbReference type="RefSeq" id="WP_102379242.1">
    <property type="nucleotide sequence ID" value="NZ_AP025564.1"/>
</dbReference>
<dbReference type="PANTHER" id="PTHR43359:SF1">
    <property type="entry name" value="FORMATE HYDROGENLYASE SUBUNIT 4-RELATED"/>
    <property type="match status" value="1"/>
</dbReference>
<feature type="transmembrane region" description="Helical" evidence="5">
    <location>
        <begin position="230"/>
        <end position="247"/>
    </location>
</feature>
<organism evidence="6 7">
    <name type="scientific">Raoultibacter timonensis</name>
    <dbReference type="NCBI Taxonomy" id="1907662"/>
    <lineage>
        <taxon>Bacteria</taxon>
        <taxon>Bacillati</taxon>
        <taxon>Actinomycetota</taxon>
        <taxon>Coriobacteriia</taxon>
        <taxon>Eggerthellales</taxon>
        <taxon>Eggerthellaceae</taxon>
        <taxon>Raoultibacter</taxon>
    </lineage>
</organism>
<reference evidence="6 7" key="1">
    <citation type="submission" date="2022-01" db="EMBL/GenBank/DDBJ databases">
        <title>Novel bile acid biosynthetic pathways are enriched in the microbiome of centenarians.</title>
        <authorList>
            <person name="Sato Y."/>
            <person name="Atarashi K."/>
            <person name="Plichta R.D."/>
            <person name="Arai Y."/>
            <person name="Sasajima S."/>
            <person name="Kearney M.S."/>
            <person name="Suda W."/>
            <person name="Takeshita K."/>
            <person name="Sasaki T."/>
            <person name="Okamoto S."/>
            <person name="Skelly N.A."/>
            <person name="Okamura Y."/>
            <person name="Vlamakis H."/>
            <person name="Li Y."/>
            <person name="Tanoue T."/>
            <person name="Takei H."/>
            <person name="Nittono H."/>
            <person name="Narushima S."/>
            <person name="Irie J."/>
            <person name="Itoh H."/>
            <person name="Moriya K."/>
            <person name="Sugiura Y."/>
            <person name="Suematsu M."/>
            <person name="Moritoki N."/>
            <person name="Shibata S."/>
            <person name="Littman R.D."/>
            <person name="Fischbach A.M."/>
            <person name="Uwamino Y."/>
            <person name="Inoue T."/>
            <person name="Honda A."/>
            <person name="Hattori M."/>
            <person name="Murai T."/>
            <person name="Xavier J.R."/>
            <person name="Hirose N."/>
            <person name="Honda K."/>
        </authorList>
    </citation>
    <scope>NUCLEOTIDE SEQUENCE [LARGE SCALE GENOMIC DNA]</scope>
    <source>
        <strain evidence="6 7">CE91-St30</strain>
    </source>
</reference>
<protein>
    <submittedName>
        <fullName evidence="6">Hydrogenase 3 membrane subunit</fullName>
    </submittedName>
</protein>
<dbReference type="Pfam" id="PF00146">
    <property type="entry name" value="NADHdh"/>
    <property type="match status" value="1"/>
</dbReference>
<evidence type="ECO:0000256" key="4">
    <source>
        <dbReference type="ARBA" id="ARBA00023136"/>
    </source>
</evidence>
<feature type="transmembrane region" description="Helical" evidence="5">
    <location>
        <begin position="132"/>
        <end position="152"/>
    </location>
</feature>
<feature type="transmembrane region" description="Helical" evidence="5">
    <location>
        <begin position="164"/>
        <end position="188"/>
    </location>
</feature>
<keyword evidence="4 5" id="KW-0472">Membrane</keyword>
<evidence type="ECO:0000256" key="5">
    <source>
        <dbReference type="SAM" id="Phobius"/>
    </source>
</evidence>
<sequence>MNEILLAIIQPVLLLLAAPLFSGVSRVLRAKMHTRRGPSVFQDYYDLIKLFKREDVRTRDSGAPFRIMPVLFLATVLLLAMGVPMITRFCPIPALGDFIVVVYLLALPRFFFALSSIDSSGSYPGVGGIRELLASSLIEPSMIIALFAVAIATGCSNIGDMGNALATLSFTSPIAMVVAAFAFCIACYMELGKLPYDVAEAEQELQEGPLAEYSGPSLAMIKLAMSLKQIIVISMVLAIFFPFGSAVDMAPASLALGLLAFLVKMSIVFTVCALIENTVVRVRFKLLSQHTWMVVGCSVLSLAFLVMGI</sequence>
<evidence type="ECO:0000256" key="1">
    <source>
        <dbReference type="ARBA" id="ARBA00004141"/>
    </source>
</evidence>
<feature type="transmembrane region" description="Helical" evidence="5">
    <location>
        <begin position="253"/>
        <end position="275"/>
    </location>
</feature>
<name>A0ABM7WFY0_9ACTN</name>
<dbReference type="EMBL" id="AP025564">
    <property type="protein sequence ID" value="BDE95102.1"/>
    <property type="molecule type" value="Genomic_DNA"/>
</dbReference>
<accession>A0ABM7WFY0</accession>
<gene>
    <name evidence="6" type="primary">hyfC</name>
    <name evidence="6" type="ORF">CE91St30_04350</name>
</gene>
<feature type="transmembrane region" description="Helical" evidence="5">
    <location>
        <begin position="287"/>
        <end position="307"/>
    </location>
</feature>
<keyword evidence="7" id="KW-1185">Reference proteome</keyword>
<dbReference type="InterPro" id="IPR001694">
    <property type="entry name" value="NADH_UbQ_OxRdtase_su1/FPO"/>
</dbReference>
<dbReference type="InterPro" id="IPR052561">
    <property type="entry name" value="ComplexI_Subunit1"/>
</dbReference>
<feature type="transmembrane region" description="Helical" evidence="5">
    <location>
        <begin position="67"/>
        <end position="86"/>
    </location>
</feature>
<feature type="transmembrane region" description="Helical" evidence="5">
    <location>
        <begin position="6"/>
        <end position="28"/>
    </location>
</feature>
<feature type="transmembrane region" description="Helical" evidence="5">
    <location>
        <begin position="92"/>
        <end position="112"/>
    </location>
</feature>
<proteinExistence type="predicted"/>
<evidence type="ECO:0000313" key="6">
    <source>
        <dbReference type="EMBL" id="BDE95102.1"/>
    </source>
</evidence>
<dbReference type="Proteomes" id="UP001320544">
    <property type="component" value="Chromosome"/>
</dbReference>
<evidence type="ECO:0000256" key="3">
    <source>
        <dbReference type="ARBA" id="ARBA00022989"/>
    </source>
</evidence>
<evidence type="ECO:0000313" key="7">
    <source>
        <dbReference type="Proteomes" id="UP001320544"/>
    </source>
</evidence>
<dbReference type="PANTHER" id="PTHR43359">
    <property type="entry name" value="FORMATE HYDROGENLYASE SUBUNIT 4"/>
    <property type="match status" value="1"/>
</dbReference>
<keyword evidence="2 5" id="KW-0812">Transmembrane</keyword>
<keyword evidence="3 5" id="KW-1133">Transmembrane helix</keyword>
<comment type="subcellular location">
    <subcellularLocation>
        <location evidence="1">Membrane</location>
        <topology evidence="1">Multi-pass membrane protein</topology>
    </subcellularLocation>
</comment>